<reference evidence="1" key="2">
    <citation type="submission" date="2023-01" db="EMBL/GenBank/DDBJ databases">
        <title>Gilvimarinus xylanilyticus HB14 isolated from Caulerpa lentillifera aquaculture base in Hainan, China.</title>
        <authorList>
            <person name="Zhang Y.-J."/>
        </authorList>
    </citation>
    <scope>NUCLEOTIDE SEQUENCE</scope>
    <source>
        <strain evidence="1">HB14</strain>
    </source>
</reference>
<proteinExistence type="predicted"/>
<dbReference type="RefSeq" id="WP_253966183.1">
    <property type="nucleotide sequence ID" value="NZ_JAMFTH010000001.1"/>
</dbReference>
<organism evidence="1 2">
    <name type="scientific">Gilvimarinus xylanilyticus</name>
    <dbReference type="NCBI Taxonomy" id="2944139"/>
    <lineage>
        <taxon>Bacteria</taxon>
        <taxon>Pseudomonadati</taxon>
        <taxon>Pseudomonadota</taxon>
        <taxon>Gammaproteobacteria</taxon>
        <taxon>Cellvibrionales</taxon>
        <taxon>Cellvibrionaceae</taxon>
        <taxon>Gilvimarinus</taxon>
    </lineage>
</organism>
<dbReference type="AlphaFoldDB" id="A0A9X2HWI7"/>
<comment type="caution">
    <text evidence="1">The sequence shown here is derived from an EMBL/GenBank/DDBJ whole genome shotgun (WGS) entry which is preliminary data.</text>
</comment>
<protein>
    <recommendedName>
        <fullName evidence="3">Bacterial surface antigen (D15) domain-containing protein</fullName>
    </recommendedName>
</protein>
<evidence type="ECO:0008006" key="3">
    <source>
        <dbReference type="Google" id="ProtNLM"/>
    </source>
</evidence>
<evidence type="ECO:0000313" key="2">
    <source>
        <dbReference type="Proteomes" id="UP001139319"/>
    </source>
</evidence>
<dbReference type="Proteomes" id="UP001139319">
    <property type="component" value="Unassembled WGS sequence"/>
</dbReference>
<dbReference type="EMBL" id="JAMFTH010000001">
    <property type="protein sequence ID" value="MCP8897886.1"/>
    <property type="molecule type" value="Genomic_DNA"/>
</dbReference>
<evidence type="ECO:0000313" key="1">
    <source>
        <dbReference type="EMBL" id="MCP8897886.1"/>
    </source>
</evidence>
<name>A0A9X2HWI7_9GAMM</name>
<dbReference type="Gene3D" id="2.40.160.50">
    <property type="entry name" value="membrane protein fhac: a member of the omp85/tpsb transporter family"/>
    <property type="match status" value="1"/>
</dbReference>
<gene>
    <name evidence="1" type="ORF">M6D89_01085</name>
</gene>
<reference evidence="1" key="1">
    <citation type="submission" date="2022-05" db="EMBL/GenBank/DDBJ databases">
        <authorList>
            <person name="Sun H.-N."/>
        </authorList>
    </citation>
    <scope>NUCLEOTIDE SEQUENCE</scope>
    <source>
        <strain evidence="1">HB14</strain>
    </source>
</reference>
<keyword evidence="2" id="KW-1185">Reference proteome</keyword>
<sequence>MARFRDSNRLDTSDIDEQEGKIIGNIRYMRVGVFDENNPDENNSLYRFLNKLHINTKEYVIAPQILFESGEPLDPDEIHETERLLRTRDYFTGAFIVPDQICDDTVDLVVVTRDSWSLEVEASFSHSGGDSSTGIGLSDDNILGTGTSFSIGYEQDEERSGIRYSVGTDHLFNSRWATGLAYEDNSDGENITFELRRPFFSRHTPWSAGGRYEDVTEAQIIRAKGDEVNEYQHQNNYQELFYGHSLKVTPTATQRLLAGFTVDEDVFYANENTTELGFPENRKMSYPWVEYQYLEDRYAVFRNLNQIQRTEDVPLGITMGLRVGYGESQLQGHDSSDAIRYIGEYQHIYSVNDKHLLAVNLGVNGRDSLDVDQADSSVWSAQVSYNLMRDYKNRWYGSVSYDAGQDLMQHEELTVGGIVGMRGYPTSFQRGTKRFLTTIERRYYSSWHWFNLVHVGAVAFVEAGKAWDGPDGGADNPMLADIGFGFRFSSSKVRVGSVVHVDIATPLVERDGIDDYQLLIKAKQQF</sequence>
<accession>A0A9X2HWI7</accession>